<keyword evidence="2" id="KW-1185">Reference proteome</keyword>
<reference evidence="2" key="1">
    <citation type="journal article" date="2019" name="Int. J. Syst. Evol. Microbiol.">
        <title>The Global Catalogue of Microorganisms (GCM) 10K type strain sequencing project: providing services to taxonomists for standard genome sequencing and annotation.</title>
        <authorList>
            <consortium name="The Broad Institute Genomics Platform"/>
            <consortium name="The Broad Institute Genome Sequencing Center for Infectious Disease"/>
            <person name="Wu L."/>
            <person name="Ma J."/>
        </authorList>
    </citation>
    <scope>NUCLEOTIDE SEQUENCE [LARGE SCALE GENOMIC DNA]</scope>
    <source>
        <strain evidence="2">SHR3</strain>
    </source>
</reference>
<evidence type="ECO:0000313" key="1">
    <source>
        <dbReference type="EMBL" id="MFC5769118.1"/>
    </source>
</evidence>
<sequence>MSTLKSLHLIGSAQMGGAERWFTRFLSAMVRHGEPVEAVVRRGSELARHHLQDVPHRELGFRTVWDPLSRFEVSRLVAGSDAPIVQTYMGRATRLTHLRPGRGKVHLSRLGGYYKLTPFRHAHAWIGNTKGLCDWMIQGGLPAGRVFHITNFADPAKTVPQAELAALRERIGLRPGDWLMVTAGRLIDVKGHRFLVDAMGRLPAGIDGRRLRLVVLGDGGLREALEAQARQAGVADRILWAGWQQDPAPWFHVADMVVFPSRDAETLGNVILEAWAYGKPLVATAFRGAREIARHGEDAWVVPCDDGAALAQGMEHVIREPGLQRQMVANGLARIGRDFSEAAIIGQYRALYAQLLDNR</sequence>
<dbReference type="SUPFAM" id="SSF53756">
    <property type="entry name" value="UDP-Glycosyltransferase/glycogen phosphorylase"/>
    <property type="match status" value="1"/>
</dbReference>
<name>A0ABW1APG4_9RHOO</name>
<comment type="caution">
    <text evidence="1">The sequence shown here is derived from an EMBL/GenBank/DDBJ whole genome shotgun (WGS) entry which is preliminary data.</text>
</comment>
<dbReference type="Proteomes" id="UP001595974">
    <property type="component" value="Unassembled WGS sequence"/>
</dbReference>
<dbReference type="CDD" id="cd03811">
    <property type="entry name" value="GT4_GT28_WabH-like"/>
    <property type="match status" value="1"/>
</dbReference>
<dbReference type="GO" id="GO:0016757">
    <property type="term" value="F:glycosyltransferase activity"/>
    <property type="evidence" value="ECO:0007669"/>
    <property type="project" value="UniProtKB-KW"/>
</dbReference>
<organism evidence="1 2">
    <name type="scientific">Thauera sinica</name>
    <dbReference type="NCBI Taxonomy" id="2665146"/>
    <lineage>
        <taxon>Bacteria</taxon>
        <taxon>Pseudomonadati</taxon>
        <taxon>Pseudomonadota</taxon>
        <taxon>Betaproteobacteria</taxon>
        <taxon>Rhodocyclales</taxon>
        <taxon>Zoogloeaceae</taxon>
        <taxon>Thauera</taxon>
    </lineage>
</organism>
<gene>
    <name evidence="1" type="ORF">ACFPTN_07000</name>
</gene>
<dbReference type="Pfam" id="PF13692">
    <property type="entry name" value="Glyco_trans_1_4"/>
    <property type="match status" value="1"/>
</dbReference>
<protein>
    <submittedName>
        <fullName evidence="1">Glycosyltransferase</fullName>
        <ecNumber evidence="1">2.4.-.-</ecNumber>
    </submittedName>
</protein>
<dbReference type="RefSeq" id="WP_096451818.1">
    <property type="nucleotide sequence ID" value="NZ_JBHSOG010000024.1"/>
</dbReference>
<dbReference type="PANTHER" id="PTHR12526:SF636">
    <property type="entry name" value="BLL3647 PROTEIN"/>
    <property type="match status" value="1"/>
</dbReference>
<evidence type="ECO:0000313" key="2">
    <source>
        <dbReference type="Proteomes" id="UP001595974"/>
    </source>
</evidence>
<proteinExistence type="predicted"/>
<dbReference type="EMBL" id="JBHSOG010000024">
    <property type="protein sequence ID" value="MFC5769118.1"/>
    <property type="molecule type" value="Genomic_DNA"/>
</dbReference>
<dbReference type="Gene3D" id="3.40.50.2000">
    <property type="entry name" value="Glycogen Phosphorylase B"/>
    <property type="match status" value="2"/>
</dbReference>
<keyword evidence="1" id="KW-0808">Transferase</keyword>
<keyword evidence="1" id="KW-0328">Glycosyltransferase</keyword>
<dbReference type="EC" id="2.4.-.-" evidence="1"/>
<accession>A0ABW1APG4</accession>
<dbReference type="PANTHER" id="PTHR12526">
    <property type="entry name" value="GLYCOSYLTRANSFERASE"/>
    <property type="match status" value="1"/>
</dbReference>